<feature type="compositionally biased region" description="Basic and acidic residues" evidence="2">
    <location>
        <begin position="67"/>
        <end position="80"/>
    </location>
</feature>
<dbReference type="InterPro" id="IPR043129">
    <property type="entry name" value="ATPase_NBD"/>
</dbReference>
<feature type="region of interest" description="Disordered" evidence="2">
    <location>
        <begin position="52"/>
        <end position="87"/>
    </location>
</feature>
<evidence type="ECO:0008006" key="5">
    <source>
        <dbReference type="Google" id="ProtNLM"/>
    </source>
</evidence>
<dbReference type="OrthoDB" id="74201at2759"/>
<evidence type="ECO:0000256" key="1">
    <source>
        <dbReference type="RuleBase" id="RU000487"/>
    </source>
</evidence>
<accession>A0A9P4HFL4</accession>
<dbReference type="PANTHER" id="PTHR11937">
    <property type="entry name" value="ACTIN"/>
    <property type="match status" value="1"/>
</dbReference>
<dbReference type="AlphaFoldDB" id="A0A9P4HFL4"/>
<reference evidence="3" key="1">
    <citation type="journal article" date="2020" name="Stud. Mycol.">
        <title>101 Dothideomycetes genomes: a test case for predicting lifestyles and emergence of pathogens.</title>
        <authorList>
            <person name="Haridas S."/>
            <person name="Albert R."/>
            <person name="Binder M."/>
            <person name="Bloem J."/>
            <person name="Labutti K."/>
            <person name="Salamov A."/>
            <person name="Andreopoulos B."/>
            <person name="Baker S."/>
            <person name="Barry K."/>
            <person name="Bills G."/>
            <person name="Bluhm B."/>
            <person name="Cannon C."/>
            <person name="Castanera R."/>
            <person name="Culley D."/>
            <person name="Daum C."/>
            <person name="Ezra D."/>
            <person name="Gonzalez J."/>
            <person name="Henrissat B."/>
            <person name="Kuo A."/>
            <person name="Liang C."/>
            <person name="Lipzen A."/>
            <person name="Lutzoni F."/>
            <person name="Magnuson J."/>
            <person name="Mondo S."/>
            <person name="Nolan M."/>
            <person name="Ohm R."/>
            <person name="Pangilinan J."/>
            <person name="Park H.-J."/>
            <person name="Ramirez L."/>
            <person name="Alfaro M."/>
            <person name="Sun H."/>
            <person name="Tritt A."/>
            <person name="Yoshinaga Y."/>
            <person name="Zwiers L.-H."/>
            <person name="Turgeon B."/>
            <person name="Goodwin S."/>
            <person name="Spatafora J."/>
            <person name="Crous P."/>
            <person name="Grigoriev I."/>
        </authorList>
    </citation>
    <scope>NUCLEOTIDE SEQUENCE</scope>
    <source>
        <strain evidence="3">CBS 110217</strain>
    </source>
</reference>
<sequence>MPPFKDDQIIIIAPGSETTVAQLGLPESFTPGKLRVRSRMFPAEKGGEYEAYKIRRKNEKPAQSNGEAKDEAQEDPKPATDGDDEEVLWEEDRISEEGAVWPIQEGRIVDWPCFFALITHVYNTLNPPFHTAILLITQPAWTPREHEKLTQFFFEKFKTPAFGLMDAALATTWAYGVHTATVIDVGKNKADVTAVSEFIPQTQGRVVSLSGCGGEAFTTGLLSKLKAKGFNRDMCEQLKRSAICEILPPGTPLPGTGASEGKDVITNPAAAASTGATGSGPAGAATIGNIPRGPGVDTEVGEDTAVDENEGVLDVASIVAGGKMNEYLAKKEKEKQEKLLAKKKGAPAPDTANRQVRLPNAKREKATFLYTDHALLDTLKNMDLGTQGLADAKSALNEVTGKQAQEHGENGEQPSHADPNGAVDGGAGGSKTGSIKREVEVGTERFLSDSDGTLEKIAAAVYRAISSVDEVQKRSDLWDNLIVCGNGSRLKGFRDSLLQTLQGKYLISPSSATIFTSEIPSNISTPAGTGANTPQPQLGPHGGSQVNPLLFAATAGQTQHLTPHGGNPLMAGMSQNTHSSHGQTPTNIKVVKPPEYFPEWKEVGFEEAAFLGAQVAAKVVFVVDQGQSKGYMTRPDYNDQGPQGIHDYSL</sequence>
<feature type="region of interest" description="Disordered" evidence="2">
    <location>
        <begin position="401"/>
        <end position="436"/>
    </location>
</feature>
<gene>
    <name evidence="3" type="ORF">EK21DRAFT_58157</name>
</gene>
<feature type="region of interest" description="Disordered" evidence="2">
    <location>
        <begin position="630"/>
        <end position="650"/>
    </location>
</feature>
<comment type="similarity">
    <text evidence="1">Belongs to the actin family.</text>
</comment>
<evidence type="ECO:0000313" key="4">
    <source>
        <dbReference type="Proteomes" id="UP000799777"/>
    </source>
</evidence>
<dbReference type="InterPro" id="IPR004000">
    <property type="entry name" value="Actin"/>
</dbReference>
<organism evidence="3 4">
    <name type="scientific">Setomelanomma holmii</name>
    <dbReference type="NCBI Taxonomy" id="210430"/>
    <lineage>
        <taxon>Eukaryota</taxon>
        <taxon>Fungi</taxon>
        <taxon>Dikarya</taxon>
        <taxon>Ascomycota</taxon>
        <taxon>Pezizomycotina</taxon>
        <taxon>Dothideomycetes</taxon>
        <taxon>Pleosporomycetidae</taxon>
        <taxon>Pleosporales</taxon>
        <taxon>Pleosporineae</taxon>
        <taxon>Phaeosphaeriaceae</taxon>
        <taxon>Setomelanomma</taxon>
    </lineage>
</organism>
<proteinExistence type="inferred from homology"/>
<comment type="caution">
    <text evidence="3">The sequence shown here is derived from an EMBL/GenBank/DDBJ whole genome shotgun (WGS) entry which is preliminary data.</text>
</comment>
<dbReference type="Gene3D" id="3.90.640.60">
    <property type="match status" value="1"/>
</dbReference>
<protein>
    <recommendedName>
        <fullName evidence="5">Actin-like ATPase domain-containing protein</fullName>
    </recommendedName>
</protein>
<name>A0A9P4HFL4_9PLEO</name>
<keyword evidence="4" id="KW-1185">Reference proteome</keyword>
<dbReference type="FunFam" id="3.30.420.40:FF:000236">
    <property type="entry name" value="Chromatin remodeling complex subunit (Arp9), putative"/>
    <property type="match status" value="1"/>
</dbReference>
<evidence type="ECO:0000313" key="3">
    <source>
        <dbReference type="EMBL" id="KAF2033668.1"/>
    </source>
</evidence>
<feature type="region of interest" description="Disordered" evidence="2">
    <location>
        <begin position="338"/>
        <end position="360"/>
    </location>
</feature>
<dbReference type="SMART" id="SM00268">
    <property type="entry name" value="ACTIN"/>
    <property type="match status" value="1"/>
</dbReference>
<dbReference type="EMBL" id="ML978165">
    <property type="protein sequence ID" value="KAF2033668.1"/>
    <property type="molecule type" value="Genomic_DNA"/>
</dbReference>
<evidence type="ECO:0000256" key="2">
    <source>
        <dbReference type="SAM" id="MobiDB-lite"/>
    </source>
</evidence>
<dbReference type="Proteomes" id="UP000799777">
    <property type="component" value="Unassembled WGS sequence"/>
</dbReference>
<dbReference type="SUPFAM" id="SSF53067">
    <property type="entry name" value="Actin-like ATPase domain"/>
    <property type="match status" value="2"/>
</dbReference>
<dbReference type="Gene3D" id="3.30.420.40">
    <property type="match status" value="3"/>
</dbReference>
<dbReference type="Pfam" id="PF00022">
    <property type="entry name" value="Actin"/>
    <property type="match status" value="1"/>
</dbReference>